<dbReference type="OrthoDB" id="9178890at2"/>
<sequence length="200" mass="23397">MPVVVAEDPRDFFVWVPPENPLVQHNLVRVGCFIGGPLDPADDDPSKLPYQPNPIKHEIMLTPFHTNVMKHYAIEYELDVHRWHRDRNLPSRLHALYLLNSEYDAEQYARSHPEHVRGRILKVGRTAGKYRFSLHDTSWIDFLRLDHSLDRETFGSICDHYWSGTTVANRKLQSRGQPWTAEPSLEVLFYGQIDFPDRKL</sequence>
<gene>
    <name evidence="1" type="ORF">CU100_09860</name>
</gene>
<dbReference type="EMBL" id="PGGN01000002">
    <property type="protein sequence ID" value="PSH57972.1"/>
    <property type="molecule type" value="Genomic_DNA"/>
</dbReference>
<dbReference type="AlphaFoldDB" id="A0A2P7AUS1"/>
<name>A0A2P7AUS1_9HYPH</name>
<dbReference type="RefSeq" id="WP_106716414.1">
    <property type="nucleotide sequence ID" value="NZ_JACHXT010000001.1"/>
</dbReference>
<protein>
    <submittedName>
        <fullName evidence="1">Uncharacterized protein</fullName>
    </submittedName>
</protein>
<keyword evidence="2" id="KW-1185">Reference proteome</keyword>
<evidence type="ECO:0000313" key="2">
    <source>
        <dbReference type="Proteomes" id="UP000241158"/>
    </source>
</evidence>
<proteinExistence type="predicted"/>
<evidence type="ECO:0000313" key="1">
    <source>
        <dbReference type="EMBL" id="PSH57972.1"/>
    </source>
</evidence>
<organism evidence="1 2">
    <name type="scientific">Phyllobacterium endophyticum</name>
    <dbReference type="NCBI Taxonomy" id="1149773"/>
    <lineage>
        <taxon>Bacteria</taxon>
        <taxon>Pseudomonadati</taxon>
        <taxon>Pseudomonadota</taxon>
        <taxon>Alphaproteobacteria</taxon>
        <taxon>Hyphomicrobiales</taxon>
        <taxon>Phyllobacteriaceae</taxon>
        <taxon>Phyllobacterium</taxon>
    </lineage>
</organism>
<comment type="caution">
    <text evidence="1">The sequence shown here is derived from an EMBL/GenBank/DDBJ whole genome shotgun (WGS) entry which is preliminary data.</text>
</comment>
<reference evidence="2" key="1">
    <citation type="submission" date="2017-11" db="EMBL/GenBank/DDBJ databases">
        <authorList>
            <person name="Kuznetsova I."/>
            <person name="Sazanova A."/>
            <person name="Chirak E."/>
            <person name="Safronova V."/>
            <person name="Willems A."/>
        </authorList>
    </citation>
    <scope>NUCLEOTIDE SEQUENCE [LARGE SCALE GENOMIC DNA]</scope>
    <source>
        <strain evidence="2">PEPV15</strain>
    </source>
</reference>
<dbReference type="SUPFAM" id="SSF56399">
    <property type="entry name" value="ADP-ribosylation"/>
    <property type="match status" value="1"/>
</dbReference>
<accession>A0A2P7AUS1</accession>
<dbReference type="Proteomes" id="UP000241158">
    <property type="component" value="Unassembled WGS sequence"/>
</dbReference>